<organism evidence="7 8">
    <name type="scientific">Metallosphaera tengchongensis</name>
    <dbReference type="NCBI Taxonomy" id="1532350"/>
    <lineage>
        <taxon>Archaea</taxon>
        <taxon>Thermoproteota</taxon>
        <taxon>Thermoprotei</taxon>
        <taxon>Sulfolobales</taxon>
        <taxon>Sulfolobaceae</taxon>
        <taxon>Metallosphaera</taxon>
    </lineage>
</organism>
<accession>A0A6N0NWP7</accession>
<dbReference type="GO" id="GO:0005886">
    <property type="term" value="C:plasma membrane"/>
    <property type="evidence" value="ECO:0007669"/>
    <property type="project" value="UniProtKB-SubCell"/>
</dbReference>
<dbReference type="KEGG" id="mten:GWK48_09735"/>
<evidence type="ECO:0000313" key="8">
    <source>
        <dbReference type="Proteomes" id="UP000509301"/>
    </source>
</evidence>
<feature type="transmembrane region" description="Helical" evidence="6">
    <location>
        <begin position="124"/>
        <end position="144"/>
    </location>
</feature>
<reference evidence="7 8" key="1">
    <citation type="submission" date="2020-02" db="EMBL/GenBank/DDBJ databases">
        <title>Comparative genome analysis reveals the metabolism and evolution of the thermophilic archaeal genus Metallosphaera.</title>
        <authorList>
            <person name="Jiang C."/>
        </authorList>
    </citation>
    <scope>NUCLEOTIDE SEQUENCE [LARGE SCALE GENOMIC DNA]</scope>
    <source>
        <strain evidence="7 8">Ric-A</strain>
    </source>
</reference>
<evidence type="ECO:0000256" key="1">
    <source>
        <dbReference type="ARBA" id="ARBA00004651"/>
    </source>
</evidence>
<evidence type="ECO:0000256" key="5">
    <source>
        <dbReference type="ARBA" id="ARBA00023136"/>
    </source>
</evidence>
<keyword evidence="8" id="KW-1185">Reference proteome</keyword>
<name>A0A6N0NWP7_9CREN</name>
<feature type="transmembrane region" description="Helical" evidence="6">
    <location>
        <begin position="6"/>
        <end position="23"/>
    </location>
</feature>
<dbReference type="EMBL" id="CP049074">
    <property type="protein sequence ID" value="QKR00625.1"/>
    <property type="molecule type" value="Genomic_DNA"/>
</dbReference>
<keyword evidence="2" id="KW-1003">Cell membrane</keyword>
<dbReference type="AlphaFoldDB" id="A0A6N0NWP7"/>
<evidence type="ECO:0000256" key="4">
    <source>
        <dbReference type="ARBA" id="ARBA00022989"/>
    </source>
</evidence>
<keyword evidence="4 6" id="KW-1133">Transmembrane helix</keyword>
<sequence>MVDQLQQGIVIISFLLPVTALYIQGQAFPVPSIKGIGIQSSVVALLSTVLGIVYKQEDLLVLGGIIILTRSLLTPMVLLRVAKFRNWEREKIRGITSTFVLNTVFFFSASLVITFLVLSRVFPGVNVVEISVPFILFFQGMFLIASRKSTVAHILGYVELENALVALGIFLIPPPLLIDVTVFLDVLALVVISSIVIVEKREHEPMEELMG</sequence>
<dbReference type="PANTHER" id="PTHR38601:SF1">
    <property type="entry name" value="HYDROGENASE-4 COMPONENT E"/>
    <property type="match status" value="1"/>
</dbReference>
<gene>
    <name evidence="7" type="ORF">GWK48_09735</name>
</gene>
<evidence type="ECO:0000256" key="6">
    <source>
        <dbReference type="SAM" id="Phobius"/>
    </source>
</evidence>
<dbReference type="Proteomes" id="UP000509301">
    <property type="component" value="Chromosome"/>
</dbReference>
<keyword evidence="5 6" id="KW-0472">Membrane</keyword>
<dbReference type="OrthoDB" id="57556at2157"/>
<protein>
    <submittedName>
        <fullName evidence="7">Hydrogenase</fullName>
    </submittedName>
</protein>
<feature type="transmembrane region" description="Helical" evidence="6">
    <location>
        <begin position="178"/>
        <end position="198"/>
    </location>
</feature>
<dbReference type="InterPro" id="IPR038730">
    <property type="entry name" value="HyfE-like"/>
</dbReference>
<dbReference type="PANTHER" id="PTHR38601">
    <property type="entry name" value="HYDROGENASE-4 COMPONENT E"/>
    <property type="match status" value="1"/>
</dbReference>
<evidence type="ECO:0000313" key="7">
    <source>
        <dbReference type="EMBL" id="QKR00625.1"/>
    </source>
</evidence>
<evidence type="ECO:0000256" key="2">
    <source>
        <dbReference type="ARBA" id="ARBA00022475"/>
    </source>
</evidence>
<evidence type="ECO:0000256" key="3">
    <source>
        <dbReference type="ARBA" id="ARBA00022692"/>
    </source>
</evidence>
<comment type="subcellular location">
    <subcellularLocation>
        <location evidence="1">Cell membrane</location>
        <topology evidence="1">Multi-pass membrane protein</topology>
    </subcellularLocation>
</comment>
<feature type="transmembrane region" description="Helical" evidence="6">
    <location>
        <begin position="35"/>
        <end position="54"/>
    </location>
</feature>
<dbReference type="RefSeq" id="WP_174631815.1">
    <property type="nucleotide sequence ID" value="NZ_CP049074.1"/>
</dbReference>
<proteinExistence type="predicted"/>
<feature type="transmembrane region" description="Helical" evidence="6">
    <location>
        <begin position="60"/>
        <end position="79"/>
    </location>
</feature>
<feature type="transmembrane region" description="Helical" evidence="6">
    <location>
        <begin position="99"/>
        <end position="118"/>
    </location>
</feature>
<feature type="transmembrane region" description="Helical" evidence="6">
    <location>
        <begin position="151"/>
        <end position="172"/>
    </location>
</feature>
<keyword evidence="3 6" id="KW-0812">Transmembrane</keyword>
<dbReference type="GeneID" id="55642225"/>